<keyword evidence="1" id="KW-0812">Transmembrane</keyword>
<feature type="transmembrane region" description="Helical" evidence="1">
    <location>
        <begin position="110"/>
        <end position="130"/>
    </location>
</feature>
<gene>
    <name evidence="2" type="ORF">CVT23_11695</name>
</gene>
<feature type="transmembrane region" description="Helical" evidence="1">
    <location>
        <begin position="136"/>
        <end position="152"/>
    </location>
</feature>
<feature type="transmembrane region" description="Helical" evidence="1">
    <location>
        <begin position="20"/>
        <end position="41"/>
    </location>
</feature>
<keyword evidence="1" id="KW-0472">Membrane</keyword>
<keyword evidence="1" id="KW-1133">Transmembrane helix</keyword>
<keyword evidence="3" id="KW-1185">Reference proteome</keyword>
<protein>
    <submittedName>
        <fullName evidence="2">Uncharacterized protein</fullName>
    </submittedName>
</protein>
<evidence type="ECO:0000313" key="3">
    <source>
        <dbReference type="Proteomes" id="UP000229498"/>
    </source>
</evidence>
<dbReference type="AlphaFoldDB" id="A0A2M9G1V0"/>
<proteinExistence type="predicted"/>
<evidence type="ECO:0000313" key="2">
    <source>
        <dbReference type="EMBL" id="PJK29698.1"/>
    </source>
</evidence>
<reference evidence="2 3" key="1">
    <citation type="submission" date="2017-11" db="EMBL/GenBank/DDBJ databases">
        <title>Draft genome sequence of Rhizobiales bacterium SY3-13.</title>
        <authorList>
            <person name="Sun C."/>
        </authorList>
    </citation>
    <scope>NUCLEOTIDE SEQUENCE [LARGE SCALE GENOMIC DNA]</scope>
    <source>
        <strain evidence="2 3">SY3-13</strain>
    </source>
</reference>
<accession>A0A2M9G1V0</accession>
<comment type="caution">
    <text evidence="2">The sequence shown here is derived from an EMBL/GenBank/DDBJ whole genome shotgun (WGS) entry which is preliminary data.</text>
</comment>
<dbReference type="EMBL" id="PHIG01000032">
    <property type="protein sequence ID" value="PJK29698.1"/>
    <property type="molecule type" value="Genomic_DNA"/>
</dbReference>
<dbReference type="InterPro" id="IPR045708">
    <property type="entry name" value="DUF6064"/>
</dbReference>
<evidence type="ECO:0000256" key="1">
    <source>
        <dbReference type="SAM" id="Phobius"/>
    </source>
</evidence>
<name>A0A2M9G1V0_9PROT</name>
<dbReference type="Proteomes" id="UP000229498">
    <property type="component" value="Unassembled WGS sequence"/>
</dbReference>
<dbReference type="Pfam" id="PF19540">
    <property type="entry name" value="DUF6064"/>
    <property type="match status" value="1"/>
</dbReference>
<sequence length="162" mass="17507">MWLLMGVGYHLTFFAEINPAANLFGALFILQAVLFAIEGAWRGRISMRLEGGFRAWLAGALIAYALIIYPLIGLLGAQPYPETPLFGVAPCPTVIFTLGLLILADHPQRWMLATIPLVWSLIGGSAAVLLEVPQDFGLAAAGMFLVIAMLSGRRCRQDHPGS</sequence>
<feature type="transmembrane region" description="Helical" evidence="1">
    <location>
        <begin position="53"/>
        <end position="72"/>
    </location>
</feature>
<feature type="transmembrane region" description="Helical" evidence="1">
    <location>
        <begin position="84"/>
        <end position="103"/>
    </location>
</feature>
<organism evidence="2 3">
    <name type="scientific">Minwuia thermotolerans</name>
    <dbReference type="NCBI Taxonomy" id="2056226"/>
    <lineage>
        <taxon>Bacteria</taxon>
        <taxon>Pseudomonadati</taxon>
        <taxon>Pseudomonadota</taxon>
        <taxon>Alphaproteobacteria</taxon>
        <taxon>Minwuiales</taxon>
        <taxon>Minwuiaceae</taxon>
        <taxon>Minwuia</taxon>
    </lineage>
</organism>